<dbReference type="EMBL" id="LAZR01005545">
    <property type="protein sequence ID" value="KKM99047.1"/>
    <property type="molecule type" value="Genomic_DNA"/>
</dbReference>
<sequence length="56" mass="6964">MWNVNDVLKATKLGWWLRLKFFWYKRVRRLDIVGFYKGIPIIQTEYLRESDDEERA</sequence>
<reference evidence="1" key="1">
    <citation type="journal article" date="2015" name="Nature">
        <title>Complex archaea that bridge the gap between prokaryotes and eukaryotes.</title>
        <authorList>
            <person name="Spang A."/>
            <person name="Saw J.H."/>
            <person name="Jorgensen S.L."/>
            <person name="Zaremba-Niedzwiedzka K."/>
            <person name="Martijn J."/>
            <person name="Lind A.E."/>
            <person name="van Eijk R."/>
            <person name="Schleper C."/>
            <person name="Guy L."/>
            <person name="Ettema T.J."/>
        </authorList>
    </citation>
    <scope>NUCLEOTIDE SEQUENCE</scope>
</reference>
<dbReference type="AlphaFoldDB" id="A0A0F9Q0U0"/>
<name>A0A0F9Q0U0_9ZZZZ</name>
<gene>
    <name evidence="1" type="ORF">LCGC14_1151850</name>
</gene>
<comment type="caution">
    <text evidence="1">The sequence shown here is derived from an EMBL/GenBank/DDBJ whole genome shotgun (WGS) entry which is preliminary data.</text>
</comment>
<evidence type="ECO:0000313" key="1">
    <source>
        <dbReference type="EMBL" id="KKM99047.1"/>
    </source>
</evidence>
<protein>
    <submittedName>
        <fullName evidence="1">Uncharacterized protein</fullName>
    </submittedName>
</protein>
<proteinExistence type="predicted"/>
<accession>A0A0F9Q0U0</accession>
<organism evidence="1">
    <name type="scientific">marine sediment metagenome</name>
    <dbReference type="NCBI Taxonomy" id="412755"/>
    <lineage>
        <taxon>unclassified sequences</taxon>
        <taxon>metagenomes</taxon>
        <taxon>ecological metagenomes</taxon>
    </lineage>
</organism>